<dbReference type="EMBL" id="CP117167">
    <property type="protein sequence ID" value="WCT14845.1"/>
    <property type="molecule type" value="Genomic_DNA"/>
</dbReference>
<evidence type="ECO:0000256" key="1">
    <source>
        <dbReference type="SAM" id="SignalP"/>
    </source>
</evidence>
<dbReference type="RefSeq" id="WP_273633338.1">
    <property type="nucleotide sequence ID" value="NZ_CP117167.1"/>
</dbReference>
<evidence type="ECO:0000313" key="4">
    <source>
        <dbReference type="Proteomes" id="UP001216139"/>
    </source>
</evidence>
<dbReference type="Gene3D" id="3.60.21.10">
    <property type="match status" value="1"/>
</dbReference>
<reference evidence="3 4" key="1">
    <citation type="submission" date="2023-02" db="EMBL/GenBank/DDBJ databases">
        <title>Genome sequence of Mucilaginibacter jinjuensis strain KACC 16571.</title>
        <authorList>
            <person name="Kim S."/>
            <person name="Heo J."/>
            <person name="Kwon S.-W."/>
        </authorList>
    </citation>
    <scope>NUCLEOTIDE SEQUENCE [LARGE SCALE GENOMIC DNA]</scope>
    <source>
        <strain evidence="3 4">KACC 16571</strain>
    </source>
</reference>
<feature type="signal peptide" evidence="1">
    <location>
        <begin position="1"/>
        <end position="25"/>
    </location>
</feature>
<dbReference type="PANTHER" id="PTHR43143:SF1">
    <property type="entry name" value="SERINE_THREONINE-PROTEIN PHOSPHATASE CPPED1"/>
    <property type="match status" value="1"/>
</dbReference>
<dbReference type="Proteomes" id="UP001216139">
    <property type="component" value="Chromosome"/>
</dbReference>
<dbReference type="InterPro" id="IPR004843">
    <property type="entry name" value="Calcineurin-like_PHP"/>
</dbReference>
<dbReference type="PANTHER" id="PTHR43143">
    <property type="entry name" value="METALLOPHOSPHOESTERASE, CALCINEURIN SUPERFAMILY"/>
    <property type="match status" value="1"/>
</dbReference>
<dbReference type="InterPro" id="IPR051918">
    <property type="entry name" value="STPP_CPPED1"/>
</dbReference>
<dbReference type="SUPFAM" id="SSF56300">
    <property type="entry name" value="Metallo-dependent phosphatases"/>
    <property type="match status" value="1"/>
</dbReference>
<dbReference type="Pfam" id="PF00149">
    <property type="entry name" value="Metallophos"/>
    <property type="match status" value="1"/>
</dbReference>
<protein>
    <submittedName>
        <fullName evidence="3">Metallophosphoesterase</fullName>
    </submittedName>
</protein>
<keyword evidence="4" id="KW-1185">Reference proteome</keyword>
<keyword evidence="1" id="KW-0732">Signal</keyword>
<sequence>MIGKITVCRFVFCLGMICFPHLIIAQVQHPVIDFVSDTQAPLFVERIIRKINHNEKATEMIFKDIITIHPASLFLLGDVVSLSSLDSKWNKMDTYLKRCRDSAIPVYAALGNHEFMWSSDKGTQNFQLRFPMHKPTGYVEVVDSVAVVLLNSNFSKMQTEDIKQQDDWYNLAIAQLEADSAVKFIVVGCHHSPFTNSEVVSPSMQVQQKFVPAFIRSKKCVLFLSGHSHNFEQFKVQGKYFLVIGGGGGPHQPIRTKDESTPDLSPNYKPMFHYLEVKREHDSLQVISRRLKTDFSGFDDGLKFNVGN</sequence>
<name>A0ABY7TFS6_9SPHI</name>
<organism evidence="3 4">
    <name type="scientific">Mucilaginibacter jinjuensis</name>
    <dbReference type="NCBI Taxonomy" id="1176721"/>
    <lineage>
        <taxon>Bacteria</taxon>
        <taxon>Pseudomonadati</taxon>
        <taxon>Bacteroidota</taxon>
        <taxon>Sphingobacteriia</taxon>
        <taxon>Sphingobacteriales</taxon>
        <taxon>Sphingobacteriaceae</taxon>
        <taxon>Mucilaginibacter</taxon>
    </lineage>
</organism>
<dbReference type="CDD" id="cd00838">
    <property type="entry name" value="MPP_superfamily"/>
    <property type="match status" value="1"/>
</dbReference>
<dbReference type="InterPro" id="IPR029052">
    <property type="entry name" value="Metallo-depent_PP-like"/>
</dbReference>
<accession>A0ABY7TFS6</accession>
<evidence type="ECO:0000259" key="2">
    <source>
        <dbReference type="Pfam" id="PF00149"/>
    </source>
</evidence>
<proteinExistence type="predicted"/>
<feature type="chain" id="PRO_5045505027" evidence="1">
    <location>
        <begin position="26"/>
        <end position="308"/>
    </location>
</feature>
<evidence type="ECO:0000313" key="3">
    <source>
        <dbReference type="EMBL" id="WCT14845.1"/>
    </source>
</evidence>
<gene>
    <name evidence="3" type="ORF">PQO05_12945</name>
</gene>
<feature type="domain" description="Calcineurin-like phosphoesterase" evidence="2">
    <location>
        <begin position="32"/>
        <end position="230"/>
    </location>
</feature>